<evidence type="ECO:0000256" key="3">
    <source>
        <dbReference type="ARBA" id="ARBA00022475"/>
    </source>
</evidence>
<sequence>MSNTGKSFKDHPRLWGIMAVAGLRGMASLAFLPFLALYLGLDDELGLNYAALGLHIALLVGVGVVAAPVVGYIADRVGRKLVLIPEMLGLCALTALLVPFGEGVGLIIILGLMGVSFFSDQPTLTAAALDVVGEKVAASTLGVFSFSRFVLAAASPLIGGQLFDEVGIESTFSYISGIYLLSTVILLVVPMSAPDSRSENGDGDN</sequence>
<dbReference type="GO" id="GO:0022857">
    <property type="term" value="F:transmembrane transporter activity"/>
    <property type="evidence" value="ECO:0007669"/>
    <property type="project" value="InterPro"/>
</dbReference>
<dbReference type="GO" id="GO:0005886">
    <property type="term" value="C:plasma membrane"/>
    <property type="evidence" value="ECO:0007669"/>
    <property type="project" value="UniProtKB-SubCell"/>
</dbReference>
<keyword evidence="2" id="KW-0813">Transport</keyword>
<feature type="transmembrane region" description="Helical" evidence="7">
    <location>
        <begin position="21"/>
        <end position="41"/>
    </location>
</feature>
<dbReference type="AlphaFoldDB" id="B3T1K4"/>
<dbReference type="EMBL" id="EU016576">
    <property type="protein sequence ID" value="ABZ06463.1"/>
    <property type="molecule type" value="Genomic_DNA"/>
</dbReference>
<evidence type="ECO:0000256" key="6">
    <source>
        <dbReference type="ARBA" id="ARBA00023136"/>
    </source>
</evidence>
<feature type="transmembrane region" description="Helical" evidence="7">
    <location>
        <begin position="171"/>
        <end position="189"/>
    </location>
</feature>
<evidence type="ECO:0000256" key="1">
    <source>
        <dbReference type="ARBA" id="ARBA00004651"/>
    </source>
</evidence>
<gene>
    <name evidence="9" type="ORF">ALOHA_HF4000010I05ctg1g27</name>
</gene>
<dbReference type="SUPFAM" id="SSF103473">
    <property type="entry name" value="MFS general substrate transporter"/>
    <property type="match status" value="1"/>
</dbReference>
<evidence type="ECO:0000313" key="9">
    <source>
        <dbReference type="EMBL" id="ABZ06463.1"/>
    </source>
</evidence>
<dbReference type="InterPro" id="IPR020846">
    <property type="entry name" value="MFS_dom"/>
</dbReference>
<feature type="transmembrane region" description="Helical" evidence="7">
    <location>
        <begin position="136"/>
        <end position="159"/>
    </location>
</feature>
<dbReference type="Gene3D" id="1.20.1250.20">
    <property type="entry name" value="MFS general substrate transporter like domains"/>
    <property type="match status" value="1"/>
</dbReference>
<comment type="subcellular location">
    <subcellularLocation>
        <location evidence="1">Cell membrane</location>
        <topology evidence="1">Multi-pass membrane protein</topology>
    </subcellularLocation>
</comment>
<keyword evidence="3" id="KW-1003">Cell membrane</keyword>
<dbReference type="Pfam" id="PF07690">
    <property type="entry name" value="MFS_1"/>
    <property type="match status" value="1"/>
</dbReference>
<name>B3T1K4_9ZZZZ</name>
<dbReference type="InterPro" id="IPR036259">
    <property type="entry name" value="MFS_trans_sf"/>
</dbReference>
<dbReference type="InterPro" id="IPR050171">
    <property type="entry name" value="MFS_Transporters"/>
</dbReference>
<dbReference type="PANTHER" id="PTHR23517">
    <property type="entry name" value="RESISTANCE PROTEIN MDTM, PUTATIVE-RELATED-RELATED"/>
    <property type="match status" value="1"/>
</dbReference>
<reference evidence="9" key="1">
    <citation type="journal article" date="2008" name="ISME J.">
        <title>Genomic patterns of recombination, clonal divergence and environment in marine microbial populations.</title>
        <authorList>
            <person name="Konstantinidis K.T."/>
            <person name="Delong E.F."/>
        </authorList>
    </citation>
    <scope>NUCLEOTIDE SEQUENCE</scope>
</reference>
<accession>B3T1K4</accession>
<dbReference type="PROSITE" id="PS50850">
    <property type="entry name" value="MFS"/>
    <property type="match status" value="1"/>
</dbReference>
<evidence type="ECO:0000256" key="5">
    <source>
        <dbReference type="ARBA" id="ARBA00022989"/>
    </source>
</evidence>
<keyword evidence="4 7" id="KW-0812">Transmembrane</keyword>
<proteinExistence type="predicted"/>
<protein>
    <recommendedName>
        <fullName evidence="8">Major facilitator superfamily (MFS) profile domain-containing protein</fullName>
    </recommendedName>
</protein>
<organism evidence="9">
    <name type="scientific">uncultured marine microorganism HF4000_010I05</name>
    <dbReference type="NCBI Taxonomy" id="455517"/>
    <lineage>
        <taxon>unclassified sequences</taxon>
        <taxon>environmental samples</taxon>
    </lineage>
</organism>
<evidence type="ECO:0000256" key="7">
    <source>
        <dbReference type="SAM" id="Phobius"/>
    </source>
</evidence>
<dbReference type="InterPro" id="IPR011701">
    <property type="entry name" value="MFS"/>
</dbReference>
<keyword evidence="6 7" id="KW-0472">Membrane</keyword>
<feature type="transmembrane region" description="Helical" evidence="7">
    <location>
        <begin position="106"/>
        <end position="129"/>
    </location>
</feature>
<keyword evidence="5 7" id="KW-1133">Transmembrane helix</keyword>
<feature type="transmembrane region" description="Helical" evidence="7">
    <location>
        <begin position="47"/>
        <end position="74"/>
    </location>
</feature>
<evidence type="ECO:0000259" key="8">
    <source>
        <dbReference type="PROSITE" id="PS50850"/>
    </source>
</evidence>
<feature type="domain" description="Major facilitator superfamily (MFS) profile" evidence="8">
    <location>
        <begin position="14"/>
        <end position="205"/>
    </location>
</feature>
<evidence type="ECO:0000256" key="4">
    <source>
        <dbReference type="ARBA" id="ARBA00022692"/>
    </source>
</evidence>
<evidence type="ECO:0000256" key="2">
    <source>
        <dbReference type="ARBA" id="ARBA00022448"/>
    </source>
</evidence>
<dbReference type="PANTHER" id="PTHR23517:SF3">
    <property type="entry name" value="INTEGRAL MEMBRANE TRANSPORT PROTEIN"/>
    <property type="match status" value="1"/>
</dbReference>